<evidence type="ECO:0000313" key="2">
    <source>
        <dbReference type="Proteomes" id="UP000652013"/>
    </source>
</evidence>
<dbReference type="RefSeq" id="WP_203941851.1">
    <property type="nucleotide sequence ID" value="NZ_BAAAGJ010000021.1"/>
</dbReference>
<evidence type="ECO:0000313" key="1">
    <source>
        <dbReference type="EMBL" id="GIJ06684.1"/>
    </source>
</evidence>
<evidence type="ECO:0008006" key="3">
    <source>
        <dbReference type="Google" id="ProtNLM"/>
    </source>
</evidence>
<dbReference type="AlphaFoldDB" id="A0A8J3YEX7"/>
<accession>A0A8J3YEX7</accession>
<proteinExistence type="predicted"/>
<keyword evidence="2" id="KW-1185">Reference proteome</keyword>
<protein>
    <recommendedName>
        <fullName evidence="3">DUF1990 domain-containing protein</fullName>
    </recommendedName>
</protein>
<dbReference type="EMBL" id="BOOY01000044">
    <property type="protein sequence ID" value="GIJ06684.1"/>
    <property type="molecule type" value="Genomic_DNA"/>
</dbReference>
<gene>
    <name evidence="1" type="ORF">Sya03_60360</name>
</gene>
<sequence>MTNEPMIIEQVMPVCDIAIAEHRIVDADPESAYDAARELDFAAVHTPLLDAAFFVRTLPARLRGRLEPAPAQIRLTGGPGAGLPGWSLLGQVPGREIAFGAVGVFWRGEIRWRDVDPAAFATFAEPGNGKIACNFSVRPYGAGRSVLSFDCRVTGTDPQSRQAISRYWLVIRPFVGHIMRAALATAAADAARRAASATVRGGEPS</sequence>
<organism evidence="1 2">
    <name type="scientific">Spirilliplanes yamanashiensis</name>
    <dbReference type="NCBI Taxonomy" id="42233"/>
    <lineage>
        <taxon>Bacteria</taxon>
        <taxon>Bacillati</taxon>
        <taxon>Actinomycetota</taxon>
        <taxon>Actinomycetes</taxon>
        <taxon>Micromonosporales</taxon>
        <taxon>Micromonosporaceae</taxon>
        <taxon>Spirilliplanes</taxon>
    </lineage>
</organism>
<dbReference type="Proteomes" id="UP000652013">
    <property type="component" value="Unassembled WGS sequence"/>
</dbReference>
<name>A0A8J3YEX7_9ACTN</name>
<reference evidence="1" key="1">
    <citation type="submission" date="2021-01" db="EMBL/GenBank/DDBJ databases">
        <title>Whole genome shotgun sequence of Spirilliplanes yamanashiensis NBRC 15828.</title>
        <authorList>
            <person name="Komaki H."/>
            <person name="Tamura T."/>
        </authorList>
    </citation>
    <scope>NUCLEOTIDE SEQUENCE</scope>
    <source>
        <strain evidence="1">NBRC 15828</strain>
    </source>
</reference>
<comment type="caution">
    <text evidence="1">The sequence shown here is derived from an EMBL/GenBank/DDBJ whole genome shotgun (WGS) entry which is preliminary data.</text>
</comment>